<evidence type="ECO:0000256" key="2">
    <source>
        <dbReference type="ARBA" id="ARBA00004651"/>
    </source>
</evidence>
<dbReference type="PANTHER" id="PTHR30529">
    <property type="entry name" value="CYTOCHROME B561"/>
    <property type="match status" value="1"/>
</dbReference>
<keyword evidence="3" id="KW-0813">Transport</keyword>
<evidence type="ECO:0000256" key="3">
    <source>
        <dbReference type="ARBA" id="ARBA00022448"/>
    </source>
</evidence>
<keyword evidence="7" id="KW-0479">Metal-binding</keyword>
<name>A0A091BGX0_9GAMM</name>
<evidence type="ECO:0000313" key="16">
    <source>
        <dbReference type="Proteomes" id="UP000029391"/>
    </source>
</evidence>
<dbReference type="STRING" id="1121013.GCA_000426365_02231"/>
<dbReference type="GO" id="GO:0005886">
    <property type="term" value="C:plasma membrane"/>
    <property type="evidence" value="ECO:0007669"/>
    <property type="project" value="UniProtKB-SubCell"/>
</dbReference>
<dbReference type="AlphaFoldDB" id="A0A091BGX0"/>
<dbReference type="Pfam" id="PF01292">
    <property type="entry name" value="Ni_hydr_CYTB"/>
    <property type="match status" value="1"/>
</dbReference>
<reference evidence="15 16" key="1">
    <citation type="submission" date="2013-09" db="EMBL/GenBank/DDBJ databases">
        <title>Genome sequencing of Arenimonas composti.</title>
        <authorList>
            <person name="Chen F."/>
            <person name="Wang G."/>
        </authorList>
    </citation>
    <scope>NUCLEOTIDE SEQUENCE [LARGE SCALE GENOMIC DNA]</scope>
    <source>
        <strain evidence="15 16">TR7-09</strain>
    </source>
</reference>
<dbReference type="InterPro" id="IPR052168">
    <property type="entry name" value="Cytochrome_b561_oxidase"/>
</dbReference>
<keyword evidence="4" id="KW-1003">Cell membrane</keyword>
<dbReference type="eggNOG" id="COG3038">
    <property type="taxonomic scope" value="Bacteria"/>
</dbReference>
<evidence type="ECO:0000259" key="14">
    <source>
        <dbReference type="Pfam" id="PF01292"/>
    </source>
</evidence>
<keyword evidence="16" id="KW-1185">Reference proteome</keyword>
<comment type="cofactor">
    <cofactor evidence="1">
        <name>heme b</name>
        <dbReference type="ChEBI" id="CHEBI:60344"/>
    </cofactor>
</comment>
<keyword evidence="5" id="KW-0349">Heme</keyword>
<dbReference type="Proteomes" id="UP000029391">
    <property type="component" value="Unassembled WGS sequence"/>
</dbReference>
<comment type="subcellular location">
    <subcellularLocation>
        <location evidence="2">Cell membrane</location>
        <topology evidence="2">Multi-pass membrane protein</topology>
    </subcellularLocation>
</comment>
<evidence type="ECO:0000256" key="6">
    <source>
        <dbReference type="ARBA" id="ARBA00022692"/>
    </source>
</evidence>
<dbReference type="GO" id="GO:0046872">
    <property type="term" value="F:metal ion binding"/>
    <property type="evidence" value="ECO:0007669"/>
    <property type="project" value="UniProtKB-KW"/>
</dbReference>
<sequence length="179" mass="19798">MTSPNPPRYRPALRRLHWLMAALVLVAYAAIEFRSGFARGSLGRTLMVQGHFWLGIFVLVLVLPRLALRLRHGAPPITPPLPLWQALPAAVLHLSLYAFLLVQPLLGLATAWADGKAVRLPFADVALPALIAPDPALAERLEDWHKALGSAFYWVIGAHVLAALYHHFVRGDDTLGRMR</sequence>
<dbReference type="InterPro" id="IPR011577">
    <property type="entry name" value="Cyt_b561_bac/Ni-Hgenase"/>
</dbReference>
<dbReference type="GO" id="GO:0020037">
    <property type="term" value="F:heme binding"/>
    <property type="evidence" value="ECO:0007669"/>
    <property type="project" value="TreeGrafter"/>
</dbReference>
<evidence type="ECO:0000256" key="5">
    <source>
        <dbReference type="ARBA" id="ARBA00022617"/>
    </source>
</evidence>
<dbReference type="InterPro" id="IPR016174">
    <property type="entry name" value="Di-haem_cyt_TM"/>
</dbReference>
<evidence type="ECO:0000256" key="4">
    <source>
        <dbReference type="ARBA" id="ARBA00022475"/>
    </source>
</evidence>
<proteinExistence type="inferred from homology"/>
<evidence type="ECO:0000256" key="11">
    <source>
        <dbReference type="ARBA" id="ARBA00023136"/>
    </source>
</evidence>
<keyword evidence="8" id="KW-0249">Electron transport</keyword>
<dbReference type="SUPFAM" id="SSF81342">
    <property type="entry name" value="Transmembrane di-heme cytochromes"/>
    <property type="match status" value="1"/>
</dbReference>
<evidence type="ECO:0000256" key="12">
    <source>
        <dbReference type="ARBA" id="ARBA00037975"/>
    </source>
</evidence>
<evidence type="ECO:0000256" key="8">
    <source>
        <dbReference type="ARBA" id="ARBA00022982"/>
    </source>
</evidence>
<dbReference type="OrthoDB" id="8589936at2"/>
<evidence type="ECO:0000256" key="7">
    <source>
        <dbReference type="ARBA" id="ARBA00022723"/>
    </source>
</evidence>
<keyword evidence="11 13" id="KW-0472">Membrane</keyword>
<dbReference type="RefSeq" id="WP_026817203.1">
    <property type="nucleotide sequence ID" value="NZ_AUFF01000007.1"/>
</dbReference>
<accession>A0A091BGX0</accession>
<evidence type="ECO:0000256" key="13">
    <source>
        <dbReference type="SAM" id="Phobius"/>
    </source>
</evidence>
<feature type="transmembrane region" description="Helical" evidence="13">
    <location>
        <begin position="12"/>
        <end position="31"/>
    </location>
</feature>
<dbReference type="GO" id="GO:0009055">
    <property type="term" value="F:electron transfer activity"/>
    <property type="evidence" value="ECO:0007669"/>
    <property type="project" value="InterPro"/>
</dbReference>
<evidence type="ECO:0000313" key="15">
    <source>
        <dbReference type="EMBL" id="KFN50034.1"/>
    </source>
</evidence>
<keyword evidence="9 13" id="KW-1133">Transmembrane helix</keyword>
<evidence type="ECO:0000256" key="9">
    <source>
        <dbReference type="ARBA" id="ARBA00022989"/>
    </source>
</evidence>
<feature type="domain" description="Cytochrome b561 bacterial/Ni-hydrogenase" evidence="14">
    <location>
        <begin position="8"/>
        <end position="178"/>
    </location>
</feature>
<keyword evidence="10" id="KW-0408">Iron</keyword>
<feature type="transmembrane region" description="Helical" evidence="13">
    <location>
        <begin position="51"/>
        <end position="68"/>
    </location>
</feature>
<feature type="transmembrane region" description="Helical" evidence="13">
    <location>
        <begin position="89"/>
        <end position="113"/>
    </location>
</feature>
<gene>
    <name evidence="15" type="ORF">P873_08320</name>
</gene>
<dbReference type="EMBL" id="AWXU01000026">
    <property type="protein sequence ID" value="KFN50034.1"/>
    <property type="molecule type" value="Genomic_DNA"/>
</dbReference>
<dbReference type="GO" id="GO:0022904">
    <property type="term" value="P:respiratory electron transport chain"/>
    <property type="evidence" value="ECO:0007669"/>
    <property type="project" value="InterPro"/>
</dbReference>
<feature type="transmembrane region" description="Helical" evidence="13">
    <location>
        <begin position="151"/>
        <end position="169"/>
    </location>
</feature>
<evidence type="ECO:0000256" key="1">
    <source>
        <dbReference type="ARBA" id="ARBA00001970"/>
    </source>
</evidence>
<comment type="similarity">
    <text evidence="12">Belongs to the cytochrome b561 family.</text>
</comment>
<dbReference type="PANTHER" id="PTHR30529:SF3">
    <property type="entry name" value="CYTOCHROME B561 HOMOLOG 1"/>
    <property type="match status" value="1"/>
</dbReference>
<protein>
    <recommendedName>
        <fullName evidence="14">Cytochrome b561 bacterial/Ni-hydrogenase domain-containing protein</fullName>
    </recommendedName>
</protein>
<evidence type="ECO:0000256" key="10">
    <source>
        <dbReference type="ARBA" id="ARBA00023004"/>
    </source>
</evidence>
<keyword evidence="6 13" id="KW-0812">Transmembrane</keyword>
<organism evidence="15 16">
    <name type="scientific">Arenimonas composti TR7-09 = DSM 18010</name>
    <dbReference type="NCBI Taxonomy" id="1121013"/>
    <lineage>
        <taxon>Bacteria</taxon>
        <taxon>Pseudomonadati</taxon>
        <taxon>Pseudomonadota</taxon>
        <taxon>Gammaproteobacteria</taxon>
        <taxon>Lysobacterales</taxon>
        <taxon>Lysobacteraceae</taxon>
        <taxon>Arenimonas</taxon>
    </lineage>
</organism>
<comment type="caution">
    <text evidence="15">The sequence shown here is derived from an EMBL/GenBank/DDBJ whole genome shotgun (WGS) entry which is preliminary data.</text>
</comment>